<organism evidence="1 2">
    <name type="scientific">Clostridium symbiosum (strain WAL-14163)</name>
    <dbReference type="NCBI Taxonomy" id="742740"/>
    <lineage>
        <taxon>Bacteria</taxon>
        <taxon>Bacillati</taxon>
        <taxon>Bacillota</taxon>
        <taxon>Clostridia</taxon>
        <taxon>Lachnospirales</taxon>
        <taxon>Lachnospiraceae</taxon>
        <taxon>Otoolea</taxon>
    </lineage>
</organism>
<reference evidence="1 2" key="1">
    <citation type="submission" date="2010-12" db="EMBL/GenBank/DDBJ databases">
        <title>The Genome Sequence of Clostridium symbiosum strain WAL-14163.</title>
        <authorList>
            <person name="Earl A."/>
            <person name="Ward D."/>
            <person name="Feldgarden M."/>
            <person name="Gevers D."/>
            <person name="Finegold S.M."/>
            <person name="Summanen P.H."/>
            <person name="Molitoris D.R."/>
            <person name="Vaisanen M.L."/>
            <person name="Daigneault M."/>
            <person name="Young S.K."/>
            <person name="Zeng Q."/>
            <person name="Gargeya S."/>
            <person name="Fitzgerald M."/>
            <person name="Haas B."/>
            <person name="Abouelleil A."/>
            <person name="Alvarado L."/>
            <person name="Arachchi H.M."/>
            <person name="Berlin A."/>
            <person name="Brown A."/>
            <person name="Chapman S.B."/>
            <person name="Chen Z."/>
            <person name="Dunbar C."/>
            <person name="Freedman E."/>
            <person name="Gearin G."/>
            <person name="Gellesch M."/>
            <person name="Goldberg J."/>
            <person name="Griggs A."/>
            <person name="Gujja S."/>
            <person name="Heilman E."/>
            <person name="Heiman D."/>
            <person name="Howarth C."/>
            <person name="Larson L."/>
            <person name="Lui A."/>
            <person name="MacDonald P.J.P."/>
            <person name="Mehta T."/>
            <person name="Montmayeur A."/>
            <person name="Murphy C."/>
            <person name="Neiman D."/>
            <person name="Pearson M."/>
            <person name="Priest M."/>
            <person name="Roberts A."/>
            <person name="Saif S."/>
            <person name="Shea T."/>
            <person name="Shenoy N."/>
            <person name="Sisk P."/>
            <person name="Stolte C."/>
            <person name="Sykes S."/>
            <person name="White J."/>
            <person name="Yandava C."/>
            <person name="Nusbaum C."/>
            <person name="Birren B."/>
        </authorList>
    </citation>
    <scope>NUCLEOTIDE SEQUENCE [LARGE SCALE GENOMIC DNA]</scope>
    <source>
        <strain evidence="1 2">WAL-14163</strain>
    </source>
</reference>
<evidence type="ECO:0000313" key="2">
    <source>
        <dbReference type="Proteomes" id="UP000002970"/>
    </source>
</evidence>
<evidence type="ECO:0008006" key="3">
    <source>
        <dbReference type="Google" id="ProtNLM"/>
    </source>
</evidence>
<dbReference type="Proteomes" id="UP000002970">
    <property type="component" value="Unassembled WGS sequence"/>
</dbReference>
<gene>
    <name evidence="1" type="ORF">HMPREF9474_02296</name>
</gene>
<dbReference type="RefSeq" id="WP_003500562.1">
    <property type="nucleotide sequence ID" value="NZ_GL834310.1"/>
</dbReference>
<name>E7GMX2_CLOS6</name>
<dbReference type="AlphaFoldDB" id="E7GMX2"/>
<proteinExistence type="predicted"/>
<keyword evidence="2" id="KW-1185">Reference proteome</keyword>
<dbReference type="EMBL" id="ADLQ01000051">
    <property type="protein sequence ID" value="EGA93860.1"/>
    <property type="molecule type" value="Genomic_DNA"/>
</dbReference>
<protein>
    <recommendedName>
        <fullName evidence="3">Transposase</fullName>
    </recommendedName>
</protein>
<dbReference type="eggNOG" id="ENOG5030FX8">
    <property type="taxonomic scope" value="Bacteria"/>
</dbReference>
<comment type="caution">
    <text evidence="1">The sequence shown here is derived from an EMBL/GenBank/DDBJ whole genome shotgun (WGS) entry which is preliminary data.</text>
</comment>
<dbReference type="HOGENOM" id="CLU_205865_0_0_9"/>
<sequence>MVDSILIGVDFSNNDDIGCLIVGRKRMNQSVEIINAFQGKEAKELYEKLVTPKKGGRK</sequence>
<accession>E7GMX2</accession>
<dbReference type="STRING" id="1512.GCA_900049235_02483"/>
<evidence type="ECO:0000313" key="1">
    <source>
        <dbReference type="EMBL" id="EGA93860.1"/>
    </source>
</evidence>